<organism evidence="7 8">
    <name type="scientific">Pseudomonas fluorescens</name>
    <dbReference type="NCBI Taxonomy" id="294"/>
    <lineage>
        <taxon>Bacteria</taxon>
        <taxon>Pseudomonadati</taxon>
        <taxon>Pseudomonadota</taxon>
        <taxon>Gammaproteobacteria</taxon>
        <taxon>Pseudomonadales</taxon>
        <taxon>Pseudomonadaceae</taxon>
        <taxon>Pseudomonas</taxon>
    </lineage>
</organism>
<evidence type="ECO:0000256" key="4">
    <source>
        <dbReference type="SAM" id="MobiDB-lite"/>
    </source>
</evidence>
<proteinExistence type="predicted"/>
<feature type="domain" description="Insecticide toxin TcdB middle/N-terminal" evidence="6">
    <location>
        <begin position="663"/>
        <end position="827"/>
    </location>
</feature>
<keyword evidence="3" id="KW-0843">Virulence</keyword>
<sequence>MAMDNQGKVEITPPSLPKGGGAIQSIGKGLGAVGTSGAASLELPLPISLGRGFAPALGLGYSSDVGNSPFGIGWRMTVNAITLRTTKGVPTYDGNDQVVGPGGDVWMPERYDDGKVISREVKAYDGTEFADNHFVVRHWPRVEGGFDLIEHWSTTKDPAGFWLIHGADGSLHIYGKTNDSRRADPNEPTHVGVWMIEESLDTRGEHIVYEYKAEEDAPAPPQLRDYRAQRYLKHVYYGNEKANPHLYAWDTGSWKAQHWHFHLVFDYGERSTDLEQMPTFDEQQPWPERRDTFWNYAYGFELGTRRLCRQVLMFHHFVKELGDKPVLVQRLLLEHRPSPLGYNHLTAAHIQAYDSLGQVESRPPMEFSYNAFELDPQRQGYTRFPDMPGLNDGLHYQLVDLYGEGMSGVLCRYDNVWYYSEPLRAKTCGDDVCYGDWKLLPLIPHADSSKPIHQSLMDLTGDGKLDWVVAMPGMCGFFTLDPDRNWSNFVPFEAFPSEFFHPMAHMADLVGDGLSDMALIGTRSVRLYANRREAGFADGIDMPHPDKTVGGDDDDLPLLSNTPTELVLFADVLGSGKPHLVRIRHNEVKCWPNLGHGRFGKGFVLCALPFDYAEFNASQVLLADLDGSGAVDLIYLESDHFLVFMNHAGNGYQLIPDEKLPWPDGVRYDSLCQVSTADLQGLGCSSLILTVPHMEPRHWRYDFVKAKPYLINGTCNNMGASSRVTYRSSAQEWLDEKRDQQQAGVENPVAHLPFAMHLVSQQTQIDDITGNRLTQSFTYRGGYYDCVEREFRGFRLLEQTDAEATQAERATAGFTAPIRSMTWFHTGESIDASREGYYIRDLRAVPLESTLLQNYHFNDRAAQPLDQPDEDTAREIARCLSGRVVRSEVYADDHGRDSAVPYVVQENRALVRVLRPKGEHQPYAVLQPMELESISYQYEPHIAEDPLCQHTINLEWDEYGSLLHGWAVHYARRKTPGDSPPFSDEHEIRYWRDAHDPAQQRWYLTQVKAKPIHHMGNDQPNPEAWRLGLAYQQRSNALVLEKSELSAEEINYKSFLDKSEDDGNWAKHSVLTSLSMQHYMDPVSCQPLTPGKATFEGLPAYVETAELDGVALSAYDKLKDEQGNMPFNLKEKLESPEVGYHIMELFLPAVKKESVPDPEDAKSYLWSVHRGFPTYHGLDGFYNVKEYRETQSHGITRMTYDNYWCVITAVTLPDGCTTRSLDIDYRSFLPAAIEDANRNIQEARYSAFGEPMVTSFHGTELGKAVGFDPLETYVAPSDRDPAIAIAEPKAAIGNFASAGFWDTFCWMGRVSREPSPPAEWLAWARTEGFILPSGHICERARQHLQGLESPDANEQILKNEIDAAHREPVYAVTLLADRYPGDAEMQVRVSIGCLDGFGRPLQTKVEVEPGKSWLVDAKGELILKDDGTPEEAEVPRRWRVSEPVEYNNKGEKVRIYRPYFADKPRYINDQSMRKHAYHDQQSYDAAGRPTETVLAKKMLQGNPAQLQPLRREIWYWIWCTVAFDENDLFEPPPAQRRTTRTLH</sequence>
<dbReference type="InterPro" id="IPR022045">
    <property type="entry name" value="TcdB_toxin_mid/N"/>
</dbReference>
<reference evidence="8" key="1">
    <citation type="submission" date="2015-09" db="EMBL/GenBank/DDBJ databases">
        <title>Whole genome sequence of Pseudomonas fluorescens FW300-N2E3.</title>
        <authorList>
            <person name="Ray J."/>
            <person name="Melnyk R."/>
            <person name="Deutschbauer A."/>
        </authorList>
    </citation>
    <scope>NUCLEOTIDE SEQUENCE [LARGE SCALE GENOMIC DNA]</scope>
    <source>
        <strain evidence="8">FW300-N2E3</strain>
    </source>
</reference>
<evidence type="ECO:0000256" key="2">
    <source>
        <dbReference type="ARBA" id="ARBA00022525"/>
    </source>
</evidence>
<dbReference type="EMBL" id="CP012830">
    <property type="protein sequence ID" value="ALI00394.1"/>
    <property type="molecule type" value="Genomic_DNA"/>
</dbReference>
<reference evidence="7 8" key="2">
    <citation type="journal article" date="2018" name="Nature">
        <title>Mutant phenotypes for thousands of bacterial genes of unknown function.</title>
        <authorList>
            <person name="Price M.N."/>
            <person name="Wetmore K.M."/>
            <person name="Waters R.J."/>
            <person name="Callaghan M."/>
            <person name="Ray J."/>
            <person name="Liu H."/>
            <person name="Kuehl J.V."/>
            <person name="Melnyk R.A."/>
            <person name="Lamson J.S."/>
            <person name="Suh Y."/>
            <person name="Carlson H.K."/>
            <person name="Esquivel Z."/>
            <person name="Sadeeshkumar H."/>
            <person name="Chakraborty R."/>
            <person name="Zane G.M."/>
            <person name="Rubin B.E."/>
            <person name="Wall J.D."/>
            <person name="Visel A."/>
            <person name="Bristow J."/>
            <person name="Blow M.J."/>
            <person name="Arkin A.P."/>
            <person name="Deutschbauer A.M."/>
        </authorList>
    </citation>
    <scope>NUCLEOTIDE SEQUENCE [LARGE SCALE GENOMIC DNA]</scope>
    <source>
        <strain evidence="7 8">FW300-N2E3</strain>
    </source>
</reference>
<evidence type="ECO:0000256" key="1">
    <source>
        <dbReference type="ARBA" id="ARBA00004613"/>
    </source>
</evidence>
<gene>
    <name evidence="7" type="ORF">AO353_04755</name>
</gene>
<evidence type="ECO:0000313" key="8">
    <source>
        <dbReference type="Proteomes" id="UP000066487"/>
    </source>
</evidence>
<dbReference type="RefSeq" id="WP_054593917.1">
    <property type="nucleotide sequence ID" value="NZ_CP012830.1"/>
</dbReference>
<comment type="subcellular location">
    <subcellularLocation>
        <location evidence="1">Secreted</location>
    </subcellularLocation>
</comment>
<keyword evidence="2" id="KW-0964">Secreted</keyword>
<evidence type="ECO:0000259" key="5">
    <source>
        <dbReference type="Pfam" id="PF12255"/>
    </source>
</evidence>
<dbReference type="InterPro" id="IPR028994">
    <property type="entry name" value="Integrin_alpha_N"/>
</dbReference>
<dbReference type="GO" id="GO:0005737">
    <property type="term" value="C:cytoplasm"/>
    <property type="evidence" value="ECO:0007669"/>
    <property type="project" value="InterPro"/>
</dbReference>
<dbReference type="Proteomes" id="UP000066487">
    <property type="component" value="Chromosome"/>
</dbReference>
<protein>
    <submittedName>
        <fullName evidence="7">Toxin</fullName>
    </submittedName>
</protein>
<dbReference type="Pfam" id="PF03534">
    <property type="entry name" value="SpvB"/>
    <property type="match status" value="1"/>
</dbReference>
<dbReference type="OrthoDB" id="6510336at2"/>
<dbReference type="GO" id="GO:0005576">
    <property type="term" value="C:extracellular region"/>
    <property type="evidence" value="ECO:0007669"/>
    <property type="project" value="UniProtKB-SubCell"/>
</dbReference>
<evidence type="ECO:0000313" key="7">
    <source>
        <dbReference type="EMBL" id="ALI00394.1"/>
    </source>
</evidence>
<feature type="region of interest" description="Disordered" evidence="4">
    <location>
        <begin position="1"/>
        <end position="20"/>
    </location>
</feature>
<accession>A0A0N9WFJ8</accession>
<dbReference type="InterPro" id="IPR003284">
    <property type="entry name" value="Sal_SpvB"/>
</dbReference>
<dbReference type="PRINTS" id="PR01341">
    <property type="entry name" value="SALSPVBPROT"/>
</dbReference>
<evidence type="ECO:0000256" key="3">
    <source>
        <dbReference type="ARBA" id="ARBA00023026"/>
    </source>
</evidence>
<name>A0A0N9WFJ8_PSEFL</name>
<evidence type="ECO:0000259" key="6">
    <source>
        <dbReference type="Pfam" id="PF12256"/>
    </source>
</evidence>
<dbReference type="Pfam" id="PF12255">
    <property type="entry name" value="TcdB_toxin_midC"/>
    <property type="match status" value="1"/>
</dbReference>
<feature type="domain" description="Insecticide toxin TcdB middle/C-terminal" evidence="5">
    <location>
        <begin position="876"/>
        <end position="1029"/>
    </location>
</feature>
<dbReference type="Pfam" id="PF12256">
    <property type="entry name" value="TcdB_toxin_midN"/>
    <property type="match status" value="1"/>
</dbReference>
<dbReference type="InterPro" id="IPR022044">
    <property type="entry name" value="TcdB_toxin_mid/C"/>
</dbReference>
<dbReference type="SUPFAM" id="SSF69318">
    <property type="entry name" value="Integrin alpha N-terminal domain"/>
    <property type="match status" value="1"/>
</dbReference>